<evidence type="ECO:0000256" key="1">
    <source>
        <dbReference type="ARBA" id="ARBA00006484"/>
    </source>
</evidence>
<dbReference type="InterPro" id="IPR002347">
    <property type="entry name" value="SDR_fam"/>
</dbReference>
<organism evidence="4 5">
    <name type="scientific">Candidatus Korobacter versatilis</name>
    <dbReference type="NCBI Taxonomy" id="658062"/>
    <lineage>
        <taxon>Bacteria</taxon>
        <taxon>Pseudomonadati</taxon>
        <taxon>Acidobacteriota</taxon>
        <taxon>Terriglobia</taxon>
        <taxon>Terriglobales</taxon>
        <taxon>Candidatus Korobacteraceae</taxon>
        <taxon>Candidatus Korobacter</taxon>
    </lineage>
</organism>
<comment type="caution">
    <text evidence="4">The sequence shown here is derived from an EMBL/GenBank/DDBJ whole genome shotgun (WGS) entry which is preliminary data.</text>
</comment>
<dbReference type="InterPro" id="IPR051911">
    <property type="entry name" value="SDR_oxidoreductase"/>
</dbReference>
<dbReference type="Gene3D" id="3.40.50.720">
    <property type="entry name" value="NAD(P)-binding Rossmann-like Domain"/>
    <property type="match status" value="1"/>
</dbReference>
<sequence length="278" mass="30942">MGKVALITGCSSGFGLLAAVEMARAGFDVAATMRNLEKRALLDAAAKEAGVGLDVRRLDVTEFDSLPGFLQQLVRDRGSLDVLVNNAGMAVSGFAEDMLLAEIRRQFETNFFGHVAMTKAALPIMRKQRSGHIIMISSISGLVAQPAISSYSSSKHALEGWSEALRLETHSLGIRVVLVEPGAYATDIWEKNVVLGERVNTPESPNYERIQRFVQFVQKEVPKRDPHEVAQLIVRIAQDPNPRLRYIAGTDAHMGYWTKRFLPWKMWEKMIARYTKIG</sequence>
<dbReference type="PROSITE" id="PS00061">
    <property type="entry name" value="ADH_SHORT"/>
    <property type="match status" value="1"/>
</dbReference>
<dbReference type="EMBL" id="JACPNR010000004">
    <property type="protein sequence ID" value="MBI2677496.1"/>
    <property type="molecule type" value="Genomic_DNA"/>
</dbReference>
<dbReference type="GO" id="GO:0016491">
    <property type="term" value="F:oxidoreductase activity"/>
    <property type="evidence" value="ECO:0007669"/>
    <property type="project" value="UniProtKB-KW"/>
</dbReference>
<dbReference type="PANTHER" id="PTHR43976:SF16">
    <property type="entry name" value="SHORT-CHAIN DEHYDROGENASE_REDUCTASE FAMILY PROTEIN"/>
    <property type="match status" value="1"/>
</dbReference>
<dbReference type="PRINTS" id="PR00080">
    <property type="entry name" value="SDRFAMILY"/>
</dbReference>
<evidence type="ECO:0000256" key="3">
    <source>
        <dbReference type="RuleBase" id="RU000363"/>
    </source>
</evidence>
<gene>
    <name evidence="4" type="ORF">HYX28_01800</name>
</gene>
<evidence type="ECO:0000256" key="2">
    <source>
        <dbReference type="ARBA" id="ARBA00023002"/>
    </source>
</evidence>
<evidence type="ECO:0000313" key="4">
    <source>
        <dbReference type="EMBL" id="MBI2677496.1"/>
    </source>
</evidence>
<proteinExistence type="inferred from homology"/>
<comment type="similarity">
    <text evidence="1 3">Belongs to the short-chain dehydrogenases/reductases (SDR) family.</text>
</comment>
<dbReference type="PANTHER" id="PTHR43976">
    <property type="entry name" value="SHORT CHAIN DEHYDROGENASE"/>
    <property type="match status" value="1"/>
</dbReference>
<dbReference type="AlphaFoldDB" id="A0A932A6B1"/>
<keyword evidence="2" id="KW-0560">Oxidoreductase</keyword>
<dbReference type="InterPro" id="IPR036291">
    <property type="entry name" value="NAD(P)-bd_dom_sf"/>
</dbReference>
<dbReference type="InterPro" id="IPR020904">
    <property type="entry name" value="Sc_DH/Rdtase_CS"/>
</dbReference>
<dbReference type="NCBIfam" id="NF005372">
    <property type="entry name" value="PRK06914.1"/>
    <property type="match status" value="1"/>
</dbReference>
<name>A0A932A6B1_9BACT</name>
<dbReference type="SUPFAM" id="SSF51735">
    <property type="entry name" value="NAD(P)-binding Rossmann-fold domains"/>
    <property type="match status" value="1"/>
</dbReference>
<dbReference type="Proteomes" id="UP000779809">
    <property type="component" value="Unassembled WGS sequence"/>
</dbReference>
<evidence type="ECO:0000313" key="5">
    <source>
        <dbReference type="Proteomes" id="UP000779809"/>
    </source>
</evidence>
<protein>
    <submittedName>
        <fullName evidence="4">SDR family oxidoreductase</fullName>
    </submittedName>
</protein>
<accession>A0A932A6B1</accession>
<dbReference type="CDD" id="cd05374">
    <property type="entry name" value="17beta-HSD-like_SDR_c"/>
    <property type="match status" value="1"/>
</dbReference>
<reference evidence="4" key="1">
    <citation type="submission" date="2020-07" db="EMBL/GenBank/DDBJ databases">
        <title>Huge and variable diversity of episymbiotic CPR bacteria and DPANN archaea in groundwater ecosystems.</title>
        <authorList>
            <person name="He C.Y."/>
            <person name="Keren R."/>
            <person name="Whittaker M."/>
            <person name="Farag I.F."/>
            <person name="Doudna J."/>
            <person name="Cate J.H.D."/>
            <person name="Banfield J.F."/>
        </authorList>
    </citation>
    <scope>NUCLEOTIDE SEQUENCE</scope>
    <source>
        <strain evidence="4">NC_groundwater_580_Pr5_B-0.1um_64_19</strain>
    </source>
</reference>
<dbReference type="Pfam" id="PF00106">
    <property type="entry name" value="adh_short"/>
    <property type="match status" value="1"/>
</dbReference>
<dbReference type="PRINTS" id="PR00081">
    <property type="entry name" value="GDHRDH"/>
</dbReference>